<reference evidence="1" key="2">
    <citation type="journal article" date="2015" name="Data Brief">
        <title>Shoot transcriptome of the giant reed, Arundo donax.</title>
        <authorList>
            <person name="Barrero R.A."/>
            <person name="Guerrero F.D."/>
            <person name="Moolhuijzen P."/>
            <person name="Goolsby J.A."/>
            <person name="Tidwell J."/>
            <person name="Bellgard S.E."/>
            <person name="Bellgard M.I."/>
        </authorList>
    </citation>
    <scope>NUCLEOTIDE SEQUENCE</scope>
    <source>
        <tissue evidence="1">Shoot tissue taken approximately 20 cm above the soil surface</tissue>
    </source>
</reference>
<dbReference type="EMBL" id="GBRH01281182">
    <property type="protein sequence ID" value="JAD16713.1"/>
    <property type="molecule type" value="Transcribed_RNA"/>
</dbReference>
<organism evidence="1">
    <name type="scientific">Arundo donax</name>
    <name type="common">Giant reed</name>
    <name type="synonym">Donax arundinaceus</name>
    <dbReference type="NCBI Taxonomy" id="35708"/>
    <lineage>
        <taxon>Eukaryota</taxon>
        <taxon>Viridiplantae</taxon>
        <taxon>Streptophyta</taxon>
        <taxon>Embryophyta</taxon>
        <taxon>Tracheophyta</taxon>
        <taxon>Spermatophyta</taxon>
        <taxon>Magnoliopsida</taxon>
        <taxon>Liliopsida</taxon>
        <taxon>Poales</taxon>
        <taxon>Poaceae</taxon>
        <taxon>PACMAD clade</taxon>
        <taxon>Arundinoideae</taxon>
        <taxon>Arundineae</taxon>
        <taxon>Arundo</taxon>
    </lineage>
</organism>
<name>A0A0A8XVD2_ARUDO</name>
<sequence>MPAQCWAQKQYDRDQRSNKGCRVATNKNIITSKVLTTKHRSSWMFVVVIFSPKATR</sequence>
<dbReference type="AlphaFoldDB" id="A0A0A8XVD2"/>
<protein>
    <submittedName>
        <fullName evidence="1">Uncharacterized protein</fullName>
    </submittedName>
</protein>
<accession>A0A0A8XVD2</accession>
<proteinExistence type="predicted"/>
<evidence type="ECO:0000313" key="1">
    <source>
        <dbReference type="EMBL" id="JAD16713.1"/>
    </source>
</evidence>
<reference evidence="1" key="1">
    <citation type="submission" date="2014-09" db="EMBL/GenBank/DDBJ databases">
        <authorList>
            <person name="Magalhaes I.L.F."/>
            <person name="Oliveira U."/>
            <person name="Santos F.R."/>
            <person name="Vidigal T.H.D.A."/>
            <person name="Brescovit A.D."/>
            <person name="Santos A.J."/>
        </authorList>
    </citation>
    <scope>NUCLEOTIDE SEQUENCE</scope>
    <source>
        <tissue evidence="1">Shoot tissue taken approximately 20 cm above the soil surface</tissue>
    </source>
</reference>